<feature type="transmembrane region" description="Helical" evidence="2">
    <location>
        <begin position="169"/>
        <end position="188"/>
    </location>
</feature>
<feature type="transmembrane region" description="Helical" evidence="2">
    <location>
        <begin position="242"/>
        <end position="261"/>
    </location>
</feature>
<proteinExistence type="evidence at transcript level"/>
<protein>
    <recommendedName>
        <fullName evidence="4">DUF1230 family protein</fullName>
    </recommendedName>
</protein>
<keyword evidence="2" id="KW-0472">Membrane</keyword>
<dbReference type="Pfam" id="PF06799">
    <property type="entry name" value="CGLD27-like"/>
    <property type="match status" value="1"/>
</dbReference>
<feature type="transmembrane region" description="Helical" evidence="2">
    <location>
        <begin position="134"/>
        <end position="154"/>
    </location>
</feature>
<evidence type="ECO:0000256" key="2">
    <source>
        <dbReference type="SAM" id="Phobius"/>
    </source>
</evidence>
<keyword evidence="2" id="KW-0812">Transmembrane</keyword>
<accession>A9NYZ6</accession>
<name>A9NYZ6_PICSI</name>
<dbReference type="AlphaFoldDB" id="A9NYZ6"/>
<evidence type="ECO:0000256" key="1">
    <source>
        <dbReference type="SAM" id="MobiDB-lite"/>
    </source>
</evidence>
<dbReference type="OMA" id="MWVKTAE"/>
<dbReference type="EMBL" id="EF086599">
    <property type="protein sequence ID" value="ABK25857.1"/>
    <property type="molecule type" value="mRNA"/>
</dbReference>
<sequence length="311" mass="34358">MAANYGTFQRIHNLPKRLVSISNTLHLNNPSSFPIRNTALTVPVLAGGRNGRPYKNLYHQKQKTKRRIGGLMIIKAKKDGKSSNWGDRTPPPFANGSPGGTDCPVPFDQQPVNEYQSLANSDFFSWANEDIWKYGLRLGGIGTAFTVLIGWPVARVSVDPEHELLKCGIGALCGGLLVVTLAALRLYLGWAYVGNRLLSATVEYEETGWYDGEVWVKPPEVLARDRLLGSYSVKPILNRVKITLISLAISLFVSILLFITLKSPHIGYSSLAVEADEPFGQRSYSDGSARLFEPEAFSGKDKESQLDDYCH</sequence>
<keyword evidence="2" id="KW-1133">Transmembrane helix</keyword>
<reference evidence="3" key="1">
    <citation type="journal article" date="2008" name="BMC Genomics">
        <title>A conifer genomics resource of 200,000 spruce (Picea spp.) ESTs and 6,464 high-quality, sequence-finished full-length cDNAs for Sitka spruce (Picea sitchensis).</title>
        <authorList>
            <person name="Ralph S.G."/>
            <person name="Chun H.J."/>
            <person name="Kolosova N."/>
            <person name="Cooper D."/>
            <person name="Oddy C."/>
            <person name="Ritland C.E."/>
            <person name="Kirkpatrick R."/>
            <person name="Moore R."/>
            <person name="Barber S."/>
            <person name="Holt R.A."/>
            <person name="Jones S.J."/>
            <person name="Marra M.A."/>
            <person name="Douglas C.J."/>
            <person name="Ritland K."/>
            <person name="Bohlmann J."/>
        </authorList>
    </citation>
    <scope>NUCLEOTIDE SEQUENCE</scope>
    <source>
        <tissue evidence="3">Green portion of the leader tissue</tissue>
    </source>
</reference>
<dbReference type="InterPro" id="IPR009631">
    <property type="entry name" value="CGLD27-like"/>
</dbReference>
<dbReference type="PANTHER" id="PTHR34214:SF1">
    <property type="entry name" value="DUF1230 FAMILY PROTEIN"/>
    <property type="match status" value="1"/>
</dbReference>
<dbReference type="PANTHER" id="PTHR34214">
    <property type="match status" value="1"/>
</dbReference>
<feature type="region of interest" description="Disordered" evidence="1">
    <location>
        <begin position="79"/>
        <end position="98"/>
    </location>
</feature>
<evidence type="ECO:0008006" key="4">
    <source>
        <dbReference type="Google" id="ProtNLM"/>
    </source>
</evidence>
<evidence type="ECO:0000313" key="3">
    <source>
        <dbReference type="EMBL" id="ABK25857.1"/>
    </source>
</evidence>
<organism evidence="3">
    <name type="scientific">Picea sitchensis</name>
    <name type="common">Sitka spruce</name>
    <name type="synonym">Pinus sitchensis</name>
    <dbReference type="NCBI Taxonomy" id="3332"/>
    <lineage>
        <taxon>Eukaryota</taxon>
        <taxon>Viridiplantae</taxon>
        <taxon>Streptophyta</taxon>
        <taxon>Embryophyta</taxon>
        <taxon>Tracheophyta</taxon>
        <taxon>Spermatophyta</taxon>
        <taxon>Pinopsida</taxon>
        <taxon>Pinidae</taxon>
        <taxon>Conifers I</taxon>
        <taxon>Pinales</taxon>
        <taxon>Pinaceae</taxon>
        <taxon>Picea</taxon>
    </lineage>
</organism>